<dbReference type="EMBL" id="JQZW01000008">
    <property type="protein sequence ID" value="KGN97973.1"/>
    <property type="molecule type" value="Genomic_DNA"/>
</dbReference>
<organism evidence="2 3">
    <name type="scientific">Porphyromonas gingivicanis</name>
    <dbReference type="NCBI Taxonomy" id="266762"/>
    <lineage>
        <taxon>Bacteria</taxon>
        <taxon>Pseudomonadati</taxon>
        <taxon>Bacteroidota</taxon>
        <taxon>Bacteroidia</taxon>
        <taxon>Bacteroidales</taxon>
        <taxon>Porphyromonadaceae</taxon>
        <taxon>Porphyromonas</taxon>
    </lineage>
</organism>
<dbReference type="AlphaFoldDB" id="A0A0A2G3X3"/>
<evidence type="ECO:0000256" key="1">
    <source>
        <dbReference type="SAM" id="Phobius"/>
    </source>
</evidence>
<reference evidence="2 3" key="1">
    <citation type="submission" date="2014-08" db="EMBL/GenBank/DDBJ databases">
        <title>Porphyromonas gingivicanis strain:COT-022_OH1391 Genome sequencing.</title>
        <authorList>
            <person name="Wallis C."/>
            <person name="Deusch O."/>
            <person name="O'Flynn C."/>
            <person name="Davis I."/>
            <person name="Jospin G."/>
            <person name="Darling A.E."/>
            <person name="Coil D.A."/>
            <person name="Alexiev A."/>
            <person name="Horsfall A."/>
            <person name="Kirkwood N."/>
            <person name="Harris S."/>
            <person name="Eisen J.A."/>
        </authorList>
    </citation>
    <scope>NUCLEOTIDE SEQUENCE [LARGE SCALE GENOMIC DNA]</scope>
    <source>
        <strain evidence="3">COT-022 OH1391</strain>
    </source>
</reference>
<protein>
    <submittedName>
        <fullName evidence="2">Uncharacterized protein</fullName>
    </submittedName>
</protein>
<evidence type="ECO:0000313" key="3">
    <source>
        <dbReference type="Proteomes" id="UP000030134"/>
    </source>
</evidence>
<keyword evidence="1" id="KW-0472">Membrane</keyword>
<evidence type="ECO:0000313" key="2">
    <source>
        <dbReference type="EMBL" id="KGN97973.1"/>
    </source>
</evidence>
<proteinExistence type="predicted"/>
<name>A0A0A2G3X3_9PORP</name>
<accession>A0A0A2G3X3</accession>
<keyword evidence="1" id="KW-1133">Transmembrane helix</keyword>
<dbReference type="STRING" id="266762.HQ36_03330"/>
<dbReference type="Proteomes" id="UP000030134">
    <property type="component" value="Unassembled WGS sequence"/>
</dbReference>
<sequence length="153" mass="17815">MNDWIYKFLSVLLPIICTILGWVIYRKTERIKIMENQLSDKKYKAYADVVSVFFGILKDTKNDKRVAERSIMDKMIDSKKDIFMYGSDAVFYAFNSFLTKSSKAPSNQKEIMGAFLSFMLTIRQDMCGKQSKLSVRDILINLMQDEAEVDKFI</sequence>
<dbReference type="eggNOG" id="ENOG5033A6W">
    <property type="taxonomic scope" value="Bacteria"/>
</dbReference>
<dbReference type="RefSeq" id="WP_036883455.1">
    <property type="nucleotide sequence ID" value="NZ_JQZW01000008.1"/>
</dbReference>
<keyword evidence="3" id="KW-1185">Reference proteome</keyword>
<comment type="caution">
    <text evidence="2">The sequence shown here is derived from an EMBL/GenBank/DDBJ whole genome shotgun (WGS) entry which is preliminary data.</text>
</comment>
<feature type="transmembrane region" description="Helical" evidence="1">
    <location>
        <begin position="6"/>
        <end position="25"/>
    </location>
</feature>
<keyword evidence="1" id="KW-0812">Transmembrane</keyword>
<gene>
    <name evidence="2" type="ORF">HQ36_03330</name>
</gene>